<dbReference type="PROSITE" id="PS51194">
    <property type="entry name" value="HELICASE_CTER"/>
    <property type="match status" value="1"/>
</dbReference>
<dbReference type="InterPro" id="IPR014001">
    <property type="entry name" value="Helicase_ATP-bd"/>
</dbReference>
<keyword evidence="9" id="KW-0862">Zinc</keyword>
<dbReference type="PROSITE" id="PS51192">
    <property type="entry name" value="HELICASE_ATP_BIND_1"/>
    <property type="match status" value="1"/>
</dbReference>
<evidence type="ECO:0000256" key="3">
    <source>
        <dbReference type="ARBA" id="ARBA00017887"/>
    </source>
</evidence>
<dbReference type="GO" id="GO:0005634">
    <property type="term" value="C:nucleus"/>
    <property type="evidence" value="ECO:0007669"/>
    <property type="project" value="TreeGrafter"/>
</dbReference>
<dbReference type="GO" id="GO:0004386">
    <property type="term" value="F:helicase activity"/>
    <property type="evidence" value="ECO:0007669"/>
    <property type="project" value="UniProtKB-KW"/>
</dbReference>
<dbReference type="RefSeq" id="XP_067061867.1">
    <property type="nucleotide sequence ID" value="XM_067205930.1"/>
</dbReference>
<dbReference type="Pfam" id="PF00271">
    <property type="entry name" value="Helicase_C"/>
    <property type="match status" value="1"/>
</dbReference>
<feature type="compositionally biased region" description="Low complexity" evidence="12">
    <location>
        <begin position="31"/>
        <end position="51"/>
    </location>
</feature>
<keyword evidence="7" id="KW-0378">Hydrolase</keyword>
<dbReference type="Proteomes" id="UP000674143">
    <property type="component" value="Unassembled WGS sequence"/>
</dbReference>
<dbReference type="GO" id="GO:0006281">
    <property type="term" value="P:DNA repair"/>
    <property type="evidence" value="ECO:0007669"/>
    <property type="project" value="TreeGrafter"/>
</dbReference>
<evidence type="ECO:0000256" key="10">
    <source>
        <dbReference type="ARBA" id="ARBA00022840"/>
    </source>
</evidence>
<feature type="region of interest" description="Disordered" evidence="12">
    <location>
        <begin position="349"/>
        <end position="390"/>
    </location>
</feature>
<dbReference type="InterPro" id="IPR001841">
    <property type="entry name" value="Znf_RING"/>
</dbReference>
<dbReference type="GeneID" id="92359864"/>
<dbReference type="Pfam" id="PF00176">
    <property type="entry name" value="SNF2-rel_dom"/>
    <property type="match status" value="1"/>
</dbReference>
<reference evidence="17" key="2">
    <citation type="journal article" date="2021" name="Sci. Data">
        <title>Chromosome-scale genome sequencing, assembly and annotation of six genomes from subfamily Leishmaniinae.</title>
        <authorList>
            <person name="Almutairi H."/>
            <person name="Urbaniak M.D."/>
            <person name="Bates M.D."/>
            <person name="Jariyapan N."/>
            <person name="Kwakye-Nuako G."/>
            <person name="Thomaz Soccol V."/>
            <person name="Al-Salem W.S."/>
            <person name="Dillon R.J."/>
            <person name="Bates P.A."/>
            <person name="Gatherer D."/>
        </authorList>
    </citation>
    <scope>NUCLEOTIDE SEQUENCE [LARGE SCALE GENOMIC DNA]</scope>
</reference>
<comment type="catalytic activity">
    <reaction evidence="1">
        <text>[E2 ubiquitin-conjugating enzyme]-S-ubiquitinyl-L-cysteine + [acceptor protein]-L-lysine = [E2 ubiquitin-conjugating enzyme]-L-cysteine + [acceptor protein]-N(6)-ubiquitinyl-L-lysine.</text>
        <dbReference type="EC" id="2.3.2.31"/>
    </reaction>
</comment>
<dbReference type="InterPro" id="IPR036443">
    <property type="entry name" value="Znf_RanBP2_sf"/>
</dbReference>
<dbReference type="KEGG" id="loi:92359864"/>
<dbReference type="EMBL" id="JAFHLR010000028">
    <property type="protein sequence ID" value="KAG5474761.1"/>
    <property type="molecule type" value="Genomic_DNA"/>
</dbReference>
<evidence type="ECO:0000256" key="8">
    <source>
        <dbReference type="ARBA" id="ARBA00022806"/>
    </source>
</evidence>
<dbReference type="InterPro" id="IPR038718">
    <property type="entry name" value="SNF2-like_sf"/>
</dbReference>
<dbReference type="EC" id="2.3.2.31" evidence="2"/>
<proteinExistence type="predicted"/>
<feature type="compositionally biased region" description="Acidic residues" evidence="12">
    <location>
        <begin position="367"/>
        <end position="385"/>
    </location>
</feature>
<evidence type="ECO:0000256" key="6">
    <source>
        <dbReference type="ARBA" id="ARBA00022771"/>
    </source>
</evidence>
<dbReference type="InterPro" id="IPR001876">
    <property type="entry name" value="Znf_RanBP2"/>
</dbReference>
<dbReference type="SMART" id="SM00487">
    <property type="entry name" value="DEXDc"/>
    <property type="match status" value="1"/>
</dbReference>
<comment type="caution">
    <text evidence="16">The sequence shown here is derived from an EMBL/GenBank/DDBJ whole genome shotgun (WGS) entry which is preliminary data.</text>
</comment>
<feature type="compositionally biased region" description="Low complexity" evidence="12">
    <location>
        <begin position="172"/>
        <end position="186"/>
    </location>
</feature>
<feature type="domain" description="Helicase ATP-binding" evidence="14">
    <location>
        <begin position="555"/>
        <end position="788"/>
    </location>
</feature>
<feature type="region of interest" description="Disordered" evidence="12">
    <location>
        <begin position="150"/>
        <end position="197"/>
    </location>
</feature>
<dbReference type="Pfam" id="PF13923">
    <property type="entry name" value="zf-C3HC4_2"/>
    <property type="match status" value="1"/>
</dbReference>
<keyword evidence="10" id="KW-0067">ATP-binding</keyword>
<dbReference type="GO" id="GO:0005524">
    <property type="term" value="F:ATP binding"/>
    <property type="evidence" value="ECO:0007669"/>
    <property type="project" value="UniProtKB-KW"/>
</dbReference>
<keyword evidence="17" id="KW-1185">Reference proteome</keyword>
<dbReference type="InterPro" id="IPR050628">
    <property type="entry name" value="SNF2_RAD54_helicase_TF"/>
</dbReference>
<organism evidence="16 17">
    <name type="scientific">Leishmania orientalis</name>
    <dbReference type="NCBI Taxonomy" id="2249476"/>
    <lineage>
        <taxon>Eukaryota</taxon>
        <taxon>Discoba</taxon>
        <taxon>Euglenozoa</taxon>
        <taxon>Kinetoplastea</taxon>
        <taxon>Metakinetoplastina</taxon>
        <taxon>Trypanosomatida</taxon>
        <taxon>Trypanosomatidae</taxon>
        <taxon>Leishmaniinae</taxon>
        <taxon>Leishmania</taxon>
    </lineage>
</organism>
<evidence type="ECO:0000256" key="9">
    <source>
        <dbReference type="ARBA" id="ARBA00022833"/>
    </source>
</evidence>
<dbReference type="GO" id="GO:0016787">
    <property type="term" value="F:hydrolase activity"/>
    <property type="evidence" value="ECO:0007669"/>
    <property type="project" value="UniProtKB-KW"/>
</dbReference>
<gene>
    <name evidence="16" type="ORF">LSCM4_03937</name>
</gene>
<evidence type="ECO:0000256" key="12">
    <source>
        <dbReference type="SAM" id="MobiDB-lite"/>
    </source>
</evidence>
<dbReference type="GO" id="GO:0061630">
    <property type="term" value="F:ubiquitin protein ligase activity"/>
    <property type="evidence" value="ECO:0007669"/>
    <property type="project" value="UniProtKB-EC"/>
</dbReference>
<keyword evidence="8" id="KW-0347">Helicase</keyword>
<dbReference type="GO" id="GO:0008094">
    <property type="term" value="F:ATP-dependent activity, acting on DNA"/>
    <property type="evidence" value="ECO:0007669"/>
    <property type="project" value="TreeGrafter"/>
</dbReference>
<evidence type="ECO:0000256" key="11">
    <source>
        <dbReference type="PROSITE-ProRule" id="PRU00175"/>
    </source>
</evidence>
<dbReference type="PANTHER" id="PTHR45626">
    <property type="entry name" value="TRANSCRIPTION TERMINATION FACTOR 2-RELATED"/>
    <property type="match status" value="1"/>
</dbReference>
<feature type="region of interest" description="Disordered" evidence="12">
    <location>
        <begin position="1"/>
        <end position="97"/>
    </location>
</feature>
<dbReference type="SMART" id="SM00547">
    <property type="entry name" value="ZnF_RBZ"/>
    <property type="match status" value="2"/>
</dbReference>
<feature type="domain" description="RING-type" evidence="13">
    <location>
        <begin position="1004"/>
        <end position="1042"/>
    </location>
</feature>
<dbReference type="Gene3D" id="3.40.50.300">
    <property type="entry name" value="P-loop containing nucleotide triphosphate hydrolases"/>
    <property type="match status" value="1"/>
</dbReference>
<dbReference type="CDD" id="cd18008">
    <property type="entry name" value="DEXDc_SHPRH-like"/>
    <property type="match status" value="1"/>
</dbReference>
<feature type="region of interest" description="Disordered" evidence="12">
    <location>
        <begin position="939"/>
        <end position="959"/>
    </location>
</feature>
<feature type="compositionally biased region" description="Low complexity" evidence="12">
    <location>
        <begin position="349"/>
        <end position="366"/>
    </location>
</feature>
<dbReference type="InterPro" id="IPR027417">
    <property type="entry name" value="P-loop_NTPase"/>
</dbReference>
<evidence type="ECO:0000259" key="15">
    <source>
        <dbReference type="PROSITE" id="PS51194"/>
    </source>
</evidence>
<keyword evidence="5" id="KW-0547">Nucleotide-binding</keyword>
<dbReference type="GO" id="GO:0008270">
    <property type="term" value="F:zinc ion binding"/>
    <property type="evidence" value="ECO:0007669"/>
    <property type="project" value="UniProtKB-KW"/>
</dbReference>
<evidence type="ECO:0000259" key="14">
    <source>
        <dbReference type="PROSITE" id="PS51192"/>
    </source>
</evidence>
<feature type="compositionally biased region" description="Basic and acidic residues" evidence="12">
    <location>
        <begin position="59"/>
        <end position="73"/>
    </location>
</feature>
<evidence type="ECO:0000259" key="13">
    <source>
        <dbReference type="PROSITE" id="PS50089"/>
    </source>
</evidence>
<dbReference type="PROSITE" id="PS00518">
    <property type="entry name" value="ZF_RING_1"/>
    <property type="match status" value="1"/>
</dbReference>
<protein>
    <recommendedName>
        <fullName evidence="3">RanBP-type and C3HC4-type zinc finger-containing protein 1</fullName>
        <ecNumber evidence="2">2.3.2.31</ecNumber>
    </recommendedName>
</protein>
<keyword evidence="6 11" id="KW-0863">Zinc-finger</keyword>
<feature type="compositionally biased region" description="Acidic residues" evidence="12">
    <location>
        <begin position="1293"/>
        <end position="1309"/>
    </location>
</feature>
<evidence type="ECO:0000256" key="4">
    <source>
        <dbReference type="ARBA" id="ARBA00022723"/>
    </source>
</evidence>
<dbReference type="SUPFAM" id="SSF57850">
    <property type="entry name" value="RING/U-box"/>
    <property type="match status" value="1"/>
</dbReference>
<dbReference type="Gene3D" id="2.30.30.380">
    <property type="entry name" value="Zn-finger domain of Sec23/24"/>
    <property type="match status" value="1"/>
</dbReference>
<evidence type="ECO:0000256" key="7">
    <source>
        <dbReference type="ARBA" id="ARBA00022801"/>
    </source>
</evidence>
<dbReference type="SMART" id="SM00184">
    <property type="entry name" value="RING"/>
    <property type="match status" value="1"/>
</dbReference>
<name>A0A836HBP9_9TRYP</name>
<evidence type="ECO:0000256" key="5">
    <source>
        <dbReference type="ARBA" id="ARBA00022741"/>
    </source>
</evidence>
<dbReference type="SUPFAM" id="SSF52540">
    <property type="entry name" value="P-loop containing nucleoside triphosphate hydrolases"/>
    <property type="match status" value="2"/>
</dbReference>
<dbReference type="InterPro" id="IPR049730">
    <property type="entry name" value="SNF2/RAD54-like_C"/>
</dbReference>
<feature type="compositionally biased region" description="Gly residues" evidence="12">
    <location>
        <begin position="1068"/>
        <end position="1077"/>
    </location>
</feature>
<dbReference type="SMART" id="SM00490">
    <property type="entry name" value="HELICc"/>
    <property type="match status" value="1"/>
</dbReference>
<reference evidence="17" key="1">
    <citation type="journal article" date="2021" name="Microbiol. Resour. Announc.">
        <title>LGAAP: Leishmaniinae Genome Assembly and Annotation Pipeline.</title>
        <authorList>
            <person name="Almutairi H."/>
            <person name="Urbaniak M.D."/>
            <person name="Bates M.D."/>
            <person name="Jariyapan N."/>
            <person name="Kwakye-Nuako G."/>
            <person name="Thomaz-Soccol V."/>
            <person name="Al-Salem W.S."/>
            <person name="Dillon R.J."/>
            <person name="Bates P.A."/>
            <person name="Gatherer D."/>
        </authorList>
    </citation>
    <scope>NUCLEOTIDE SEQUENCE [LARGE SCALE GENOMIC DNA]</scope>
</reference>
<feature type="region of interest" description="Disordered" evidence="12">
    <location>
        <begin position="313"/>
        <end position="332"/>
    </location>
</feature>
<dbReference type="InterPro" id="IPR001650">
    <property type="entry name" value="Helicase_C-like"/>
</dbReference>
<feature type="region of interest" description="Disordered" evidence="12">
    <location>
        <begin position="1285"/>
        <end position="1309"/>
    </location>
</feature>
<dbReference type="PROSITE" id="PS01358">
    <property type="entry name" value="ZF_RANBP2_1"/>
    <property type="match status" value="1"/>
</dbReference>
<dbReference type="PANTHER" id="PTHR45626:SF22">
    <property type="entry name" value="DNA REPAIR PROTEIN RAD5"/>
    <property type="match status" value="1"/>
</dbReference>
<dbReference type="PROSITE" id="PS50089">
    <property type="entry name" value="ZF_RING_2"/>
    <property type="match status" value="1"/>
</dbReference>
<keyword evidence="4" id="KW-0479">Metal-binding</keyword>
<evidence type="ECO:0000256" key="1">
    <source>
        <dbReference type="ARBA" id="ARBA00001798"/>
    </source>
</evidence>
<feature type="compositionally biased region" description="Low complexity" evidence="12">
    <location>
        <begin position="317"/>
        <end position="332"/>
    </location>
</feature>
<dbReference type="Gene3D" id="3.30.40.10">
    <property type="entry name" value="Zinc/RING finger domain, C3HC4 (zinc finger)"/>
    <property type="match status" value="1"/>
</dbReference>
<dbReference type="Gene3D" id="3.40.50.10810">
    <property type="entry name" value="Tandem AAA-ATPase domain"/>
    <property type="match status" value="2"/>
</dbReference>
<dbReference type="CDD" id="cd18793">
    <property type="entry name" value="SF2_C_SNF"/>
    <property type="match status" value="1"/>
</dbReference>
<accession>A0A836HBP9</accession>
<evidence type="ECO:0000313" key="17">
    <source>
        <dbReference type="Proteomes" id="UP000674143"/>
    </source>
</evidence>
<feature type="region of interest" description="Disordered" evidence="12">
    <location>
        <begin position="1062"/>
        <end position="1085"/>
    </location>
</feature>
<dbReference type="InterPro" id="IPR000330">
    <property type="entry name" value="SNF2_N"/>
</dbReference>
<feature type="domain" description="Helicase C-terminal" evidence="15">
    <location>
        <begin position="1110"/>
        <end position="1260"/>
    </location>
</feature>
<evidence type="ECO:0000313" key="16">
    <source>
        <dbReference type="EMBL" id="KAG5474761.1"/>
    </source>
</evidence>
<dbReference type="InterPro" id="IPR017907">
    <property type="entry name" value="Znf_RING_CS"/>
</dbReference>
<sequence length="1309" mass="140550">MEDVDAFLASLDQFSSPTIDAGIQRQREQQSGAVVAPSASASSAAAPGGAHSPHRRRPRDSDRGASSHPETVRRSSFSNSGDGTGGTCRDPHRSAAMPSWQAPAILSPHAPNVIRDHSARSWWCARCTAENTSQMQSCALCHRRRHRAEEPQPLLTSPEAPLYSAPPAESPATLSGSSSEAFSSAAPGDARGFQLGGGLTTHASSVVHGGGPGRESVVTAGPDEVSCPRCTFLNSSSRRICEMCEGALPSLPAARACFATTVKGDRAFLGKTAPPAVMGNGTLSGLGATAAAPVPSTVLTGVGSVDRSLREGLSTYQPSHSPQPASSAVSATAQRVALQRAARGASSLSPVELSSCSSQSSSSFSSDGDDDGEASEDEWSDEEEEAAVRERADHRELVRFLETLQSVKFDTLPCAAVPATMRGRAELRPFQLQALYWLLSREQHELHRACAAAKDAGSVLRKEKVTSSCESGAESCGEPHHGTACNGSSCAVGGVSRGGGGALEKGGHLAAESRCMALPASCPLTTASCPPCTHAVTCSPDSGAEGDDSTSIRGQEMARTVRGGVFADYMGLGKTRALIALCETTRAPRIDRVTGSLVESTATLIVCPTSLLTQWVSEIHRCVERPASAPLRILVYYGSRKRRLSLFQVAQSYDYVLTTYQTLSHKQPPASRFGPAYAGSRAARSGGAPSAMTADFSHVDDLDAGASAHASAEKYDVDRRLQTEVDKLFMIRWGRIILDEAHYVRNMRTQQSRACLKLSGVCRWVVTATPVQNSLNDLYPLLRFLDVPHFSSLGWWNSEIVRYYNLDPLHPRPVTALSILFGSILLRRTPNSIVDGKPILELPPKRMITHTVGLSREEMRFYQSIHAKATQKLNALRDRDVYATRTPLATFTTAFEMLVRCRQTCLHPYIVVAALRRCHRLPGAEADRGAAAAVDGVDRASTTTNHVSSEAARRQREDDQRTARAIDEFIQGVVLRRLRTVKAGEFVQSLVEEIRHQQLESRECIICLDTVNRPAILPCAHVFCVECITHALQATRRCPLCKRSAKPPELLLVPLELLDRTPQQPPGSAGGGSGGDGSASATESAPEVPLNLDLTNMNNWSLQLSSKTQYLIDAIRSLPADDKVVVFSAFLVYLRCAQHWLQAAGVSCAIYSGSMSMKQKHSLLELFHDASQPGSPRVLLATTSSCGVGLNLTCANHCFLMEPSWNPGTEEQALNRIHRIGQTKPVTITKLIADGTIEQNISQLCERKRALSRYCFSSGEGGAAAPDGGGSRDGRLRTADLLQLFAPEKSSESGDDDDSTEEDEAEAVE</sequence>
<dbReference type="SUPFAM" id="SSF90209">
    <property type="entry name" value="Ran binding protein zinc finger-like"/>
    <property type="match status" value="1"/>
</dbReference>
<evidence type="ECO:0000256" key="2">
    <source>
        <dbReference type="ARBA" id="ARBA00012251"/>
    </source>
</evidence>
<dbReference type="InterPro" id="IPR013083">
    <property type="entry name" value="Znf_RING/FYVE/PHD"/>
</dbReference>